<feature type="compositionally biased region" description="Low complexity" evidence="2">
    <location>
        <begin position="211"/>
        <end position="229"/>
    </location>
</feature>
<dbReference type="RefSeq" id="WP_012406438.1">
    <property type="nucleotide sequence ID" value="NZ_JAKUCO010000087.1"/>
</dbReference>
<name>A0ABV0E8E5_9BURK</name>
<sequence length="229" mass="23520">MRLLTGRLFGATAYDNLLRNIGPQAGVARRPSSATIQQAVARAHALAPGAPPRDITGGAAAAQPVGMPAFAVDAMRQTLAPVVRDALAPLHAMLAAGSGHGAAGTPDADTRGRETELVLTRAALEDAHARIRRLEAELGEVRRELGAAQAARDLAGEHVNAMLAELREAIVASGHDGASLARAADQLAGTERFLKAQNDAVRLQDVGGGRRAALAEPAAAPADRSPAAR</sequence>
<dbReference type="EMBL" id="JAYLVJ010000083">
    <property type="protein sequence ID" value="MEO1759612.1"/>
    <property type="molecule type" value="Genomic_DNA"/>
</dbReference>
<dbReference type="Proteomes" id="UP001462961">
    <property type="component" value="Unassembled WGS sequence"/>
</dbReference>
<feature type="coiled-coil region" evidence="1">
    <location>
        <begin position="117"/>
        <end position="151"/>
    </location>
</feature>
<feature type="region of interest" description="Disordered" evidence="2">
    <location>
        <begin position="207"/>
        <end position="229"/>
    </location>
</feature>
<keyword evidence="4" id="KW-1185">Reference proteome</keyword>
<evidence type="ECO:0000313" key="3">
    <source>
        <dbReference type="EMBL" id="MEO1759612.1"/>
    </source>
</evidence>
<organism evidence="3 4">
    <name type="scientific">Paraburkholderia caribensis</name>
    <dbReference type="NCBI Taxonomy" id="75105"/>
    <lineage>
        <taxon>Bacteria</taxon>
        <taxon>Pseudomonadati</taxon>
        <taxon>Pseudomonadota</taxon>
        <taxon>Betaproteobacteria</taxon>
        <taxon>Burkholderiales</taxon>
        <taxon>Burkholderiaceae</taxon>
        <taxon>Paraburkholderia</taxon>
    </lineage>
</organism>
<protein>
    <submittedName>
        <fullName evidence="3">Uncharacterized protein</fullName>
    </submittedName>
</protein>
<reference evidence="3 4" key="1">
    <citation type="submission" date="2024-01" db="EMBL/GenBank/DDBJ databases">
        <title>The diversity of rhizobia nodulating Mimosa spp. in eleven states of Brazil covering several biomes is determined by host plant, location, and edaphic factors.</title>
        <authorList>
            <person name="Rouws L."/>
            <person name="Barauna A."/>
            <person name="Beukes C."/>
            <person name="De Faria S.M."/>
            <person name="Gross E."/>
            <person name="Dos Reis Junior F.B."/>
            <person name="Simon M."/>
            <person name="Maluk M."/>
            <person name="Odee D.W."/>
            <person name="Kenicer G."/>
            <person name="Young J.P.W."/>
            <person name="Reis V.M."/>
            <person name="Zilli J."/>
            <person name="James E.K."/>
        </authorList>
    </citation>
    <scope>NUCLEOTIDE SEQUENCE [LARGE SCALE GENOMIC DNA]</scope>
    <source>
        <strain evidence="3 4">JHI1651</strain>
    </source>
</reference>
<gene>
    <name evidence="3" type="ORF">VOI32_37765</name>
</gene>
<comment type="caution">
    <text evidence="3">The sequence shown here is derived from an EMBL/GenBank/DDBJ whole genome shotgun (WGS) entry which is preliminary data.</text>
</comment>
<evidence type="ECO:0000256" key="2">
    <source>
        <dbReference type="SAM" id="MobiDB-lite"/>
    </source>
</evidence>
<keyword evidence="1" id="KW-0175">Coiled coil</keyword>
<proteinExistence type="predicted"/>
<evidence type="ECO:0000256" key="1">
    <source>
        <dbReference type="SAM" id="Coils"/>
    </source>
</evidence>
<accession>A0ABV0E8E5</accession>
<evidence type="ECO:0000313" key="4">
    <source>
        <dbReference type="Proteomes" id="UP001462961"/>
    </source>
</evidence>